<dbReference type="EMBL" id="PDCK01000040">
    <property type="protein sequence ID" value="PRQ49139.1"/>
    <property type="molecule type" value="Genomic_DNA"/>
</dbReference>
<dbReference type="Proteomes" id="UP000238479">
    <property type="component" value="Chromosome 2"/>
</dbReference>
<dbReference type="AlphaFoldDB" id="A0A2P6RRT7"/>
<organism evidence="1 2">
    <name type="scientific">Rosa chinensis</name>
    <name type="common">China rose</name>
    <dbReference type="NCBI Taxonomy" id="74649"/>
    <lineage>
        <taxon>Eukaryota</taxon>
        <taxon>Viridiplantae</taxon>
        <taxon>Streptophyta</taxon>
        <taxon>Embryophyta</taxon>
        <taxon>Tracheophyta</taxon>
        <taxon>Spermatophyta</taxon>
        <taxon>Magnoliopsida</taxon>
        <taxon>eudicotyledons</taxon>
        <taxon>Gunneridae</taxon>
        <taxon>Pentapetalae</taxon>
        <taxon>rosids</taxon>
        <taxon>fabids</taxon>
        <taxon>Rosales</taxon>
        <taxon>Rosaceae</taxon>
        <taxon>Rosoideae</taxon>
        <taxon>Rosoideae incertae sedis</taxon>
        <taxon>Rosa</taxon>
    </lineage>
</organism>
<protein>
    <submittedName>
        <fullName evidence="1">Uncharacterized protein</fullName>
    </submittedName>
</protein>
<gene>
    <name evidence="1" type="ORF">RchiOBHm_Chr2g0118621</name>
</gene>
<sequence>MKFQQKSPQNINLSVKSITNNYFLGIEFDSWQQQWGINLDSICLLLQFNFASPRRRSNLSLKLLWHRKPPSRPCLDICWPQIDFAPACAHLVGGSSAKRFAGLNLASEAQAKCIQ</sequence>
<proteinExistence type="predicted"/>
<dbReference type="Gramene" id="PRQ49139">
    <property type="protein sequence ID" value="PRQ49139"/>
    <property type="gene ID" value="RchiOBHm_Chr2g0118621"/>
</dbReference>
<evidence type="ECO:0000313" key="1">
    <source>
        <dbReference type="EMBL" id="PRQ49139.1"/>
    </source>
</evidence>
<keyword evidence="2" id="KW-1185">Reference proteome</keyword>
<name>A0A2P6RRT7_ROSCH</name>
<reference evidence="1 2" key="1">
    <citation type="journal article" date="2018" name="Nat. Genet.">
        <title>The Rosa genome provides new insights in the design of modern roses.</title>
        <authorList>
            <person name="Bendahmane M."/>
        </authorList>
    </citation>
    <scope>NUCLEOTIDE SEQUENCE [LARGE SCALE GENOMIC DNA]</scope>
    <source>
        <strain evidence="2">cv. Old Blush</strain>
    </source>
</reference>
<accession>A0A2P6RRT7</accession>
<evidence type="ECO:0000313" key="2">
    <source>
        <dbReference type="Proteomes" id="UP000238479"/>
    </source>
</evidence>
<comment type="caution">
    <text evidence="1">The sequence shown here is derived from an EMBL/GenBank/DDBJ whole genome shotgun (WGS) entry which is preliminary data.</text>
</comment>